<sequence length="242" mass="27990">MQEQEEEQEQFHLFSANAANRNIRADARKILLMSCWKYAFITTFILCTSISTITTLDDFELDTSENLVECLQCVQLWRSATTSKDKKECVHGAKTCRGTACYMRQCKHCPVYQYMSGCVNLTPWQLADIESNRRSTELRMRRVGAILLCEDTFNQTTCVCNRRDKCNSIHSRIPFSTYAEGLFRGVVNFDSVIGALDPRYTEVMTGYKYHFFDMHSSSNRVNFLPFLSAFSISFCIFYCLRV</sequence>
<feature type="transmembrane region" description="Helical" evidence="1">
    <location>
        <begin position="223"/>
        <end position="240"/>
    </location>
</feature>
<comment type="caution">
    <text evidence="2">The sequence shown here is derived from an EMBL/GenBank/DDBJ whole genome shotgun (WGS) entry which is preliminary data.</text>
</comment>
<keyword evidence="3" id="KW-1185">Reference proteome</keyword>
<evidence type="ECO:0000256" key="1">
    <source>
        <dbReference type="SAM" id="Phobius"/>
    </source>
</evidence>
<gene>
    <name evidence="2" type="ORF">CAMP_LOCUS5359</name>
</gene>
<evidence type="ECO:0000313" key="2">
    <source>
        <dbReference type="EMBL" id="CAI5442722.1"/>
    </source>
</evidence>
<protein>
    <submittedName>
        <fullName evidence="2">Uncharacterized protein</fullName>
    </submittedName>
</protein>
<dbReference type="AlphaFoldDB" id="A0A9P1IGC6"/>
<dbReference type="OrthoDB" id="5781490at2759"/>
<organism evidence="2 3">
    <name type="scientific">Caenorhabditis angaria</name>
    <dbReference type="NCBI Taxonomy" id="860376"/>
    <lineage>
        <taxon>Eukaryota</taxon>
        <taxon>Metazoa</taxon>
        <taxon>Ecdysozoa</taxon>
        <taxon>Nematoda</taxon>
        <taxon>Chromadorea</taxon>
        <taxon>Rhabditida</taxon>
        <taxon>Rhabditina</taxon>
        <taxon>Rhabditomorpha</taxon>
        <taxon>Rhabditoidea</taxon>
        <taxon>Rhabditidae</taxon>
        <taxon>Peloderinae</taxon>
        <taxon>Caenorhabditis</taxon>
    </lineage>
</organism>
<reference evidence="2" key="1">
    <citation type="submission" date="2022-11" db="EMBL/GenBank/DDBJ databases">
        <authorList>
            <person name="Kikuchi T."/>
        </authorList>
    </citation>
    <scope>NUCLEOTIDE SEQUENCE</scope>
    <source>
        <strain evidence="2">PS1010</strain>
    </source>
</reference>
<evidence type="ECO:0000313" key="3">
    <source>
        <dbReference type="Proteomes" id="UP001152747"/>
    </source>
</evidence>
<keyword evidence="1" id="KW-0812">Transmembrane</keyword>
<dbReference type="Proteomes" id="UP001152747">
    <property type="component" value="Unassembled WGS sequence"/>
</dbReference>
<dbReference type="EMBL" id="CANHGI010000002">
    <property type="protein sequence ID" value="CAI5442722.1"/>
    <property type="molecule type" value="Genomic_DNA"/>
</dbReference>
<proteinExistence type="predicted"/>
<accession>A0A9P1IGC6</accession>
<keyword evidence="1" id="KW-1133">Transmembrane helix</keyword>
<keyword evidence="1" id="KW-0472">Membrane</keyword>
<name>A0A9P1IGC6_9PELO</name>